<dbReference type="Gene3D" id="3.40.50.180">
    <property type="entry name" value="Methylesterase CheB, C-terminal domain"/>
    <property type="match status" value="1"/>
</dbReference>
<dbReference type="InterPro" id="IPR011006">
    <property type="entry name" value="CheY-like_superfamily"/>
</dbReference>
<dbReference type="CDD" id="cd17541">
    <property type="entry name" value="REC_CheB-like"/>
    <property type="match status" value="1"/>
</dbReference>
<gene>
    <name evidence="5" type="primary">cheB</name>
    <name evidence="10" type="ORF">Y919_03940</name>
</gene>
<dbReference type="Gene3D" id="3.40.50.2300">
    <property type="match status" value="1"/>
</dbReference>
<reference evidence="10 11" key="1">
    <citation type="submission" date="2013-12" db="EMBL/GenBank/DDBJ databases">
        <title>Draft genome sequence of Caloranaerobacter sp. H53214.</title>
        <authorList>
            <person name="Jiang L.J."/>
            <person name="Shao Z.Z."/>
            <person name="Long M.N."/>
        </authorList>
    </citation>
    <scope>NUCLEOTIDE SEQUENCE [LARGE SCALE GENOMIC DNA]</scope>
    <source>
        <strain evidence="10 11">H53214</strain>
    </source>
</reference>
<comment type="function">
    <text evidence="5">Involved in chemotaxis. Part of a chemotaxis signal transduction system that modulates chemotaxis in response to various stimuli. Catalyzes the demethylation of specific methylglutamate residues introduced into the chemoreceptors (methyl-accepting chemotaxis proteins or MCP) by CheR. Also mediates the irreversible deamidation of specific glutamine residues to glutamic acid.</text>
</comment>
<dbReference type="NCBIfam" id="NF009206">
    <property type="entry name" value="PRK12555.1"/>
    <property type="match status" value="1"/>
</dbReference>
<accession>A0A096BJ88</accession>
<comment type="catalytic activity">
    <reaction evidence="4 5">
        <text>[protein]-L-glutamate 5-O-methyl ester + H2O = L-glutamyl-[protein] + methanol + H(+)</text>
        <dbReference type="Rhea" id="RHEA:23236"/>
        <dbReference type="Rhea" id="RHEA-COMP:10208"/>
        <dbReference type="Rhea" id="RHEA-COMP:10311"/>
        <dbReference type="ChEBI" id="CHEBI:15377"/>
        <dbReference type="ChEBI" id="CHEBI:15378"/>
        <dbReference type="ChEBI" id="CHEBI:17790"/>
        <dbReference type="ChEBI" id="CHEBI:29973"/>
        <dbReference type="ChEBI" id="CHEBI:82795"/>
        <dbReference type="EC" id="3.1.1.61"/>
    </reaction>
</comment>
<dbReference type="RefSeq" id="WP_035162623.1">
    <property type="nucleotide sequence ID" value="NZ_AZTB01000013.1"/>
</dbReference>
<evidence type="ECO:0000259" key="8">
    <source>
        <dbReference type="PROSITE" id="PS50110"/>
    </source>
</evidence>
<feature type="active site" evidence="5 6">
    <location>
        <position position="167"/>
    </location>
</feature>
<dbReference type="GO" id="GO:0050568">
    <property type="term" value="F:protein-glutamine glutaminase activity"/>
    <property type="evidence" value="ECO:0007669"/>
    <property type="project" value="UniProtKB-UniRule"/>
</dbReference>
<dbReference type="STRING" id="1156417.Y919_03940"/>
<feature type="domain" description="Response regulatory" evidence="8">
    <location>
        <begin position="3"/>
        <end position="120"/>
    </location>
</feature>
<dbReference type="SUPFAM" id="SSF52172">
    <property type="entry name" value="CheY-like"/>
    <property type="match status" value="1"/>
</dbReference>
<comment type="caution">
    <text evidence="10">The sequence shown here is derived from an EMBL/GenBank/DDBJ whole genome shotgun (WGS) entry which is preliminary data.</text>
</comment>
<sequence length="349" mass="38151">MIKVLVVDDSAFMRKIISDILVSDRMIEVIGTAKNGKEALDKIPHLNPDVITLDIEMPVMDGITALKEIMKKFKKPVIMLSSLTSQGAEATLRALEYGAVDFITKPTNIFKVGSRDKREEIIKKVKVAASAILSNTVVDKYAVFKKNSIVIDNKKEKLDYIVALGTSTGGPRALQSIIPNLPSEINAALVVVQHMPKGFTKSLANRLNSMSHLVVKEGEDGELVRRGYCYIAPGDYHMTLEEVGINKVYIRLNKEKPVSGHRPSVDVLMESVAKIKYLKKIGVILTGMGSDGSHGIKLIRENNGFTIAQDEKSCVVFGMPKAAINIGGINKVLPLDSISDEILNILGVL</sequence>
<keyword evidence="1 5" id="KW-0963">Cytoplasm</keyword>
<dbReference type="Proteomes" id="UP000029622">
    <property type="component" value="Unassembled WGS sequence"/>
</dbReference>
<evidence type="ECO:0000256" key="1">
    <source>
        <dbReference type="ARBA" id="ARBA00022490"/>
    </source>
</evidence>
<dbReference type="EC" id="3.1.1.61" evidence="5"/>
<dbReference type="GO" id="GO:0008984">
    <property type="term" value="F:protein-glutamate methylesterase activity"/>
    <property type="evidence" value="ECO:0007669"/>
    <property type="project" value="UniProtKB-UniRule"/>
</dbReference>
<dbReference type="InterPro" id="IPR001789">
    <property type="entry name" value="Sig_transdc_resp-reg_receiver"/>
</dbReference>
<dbReference type="SUPFAM" id="SSF52738">
    <property type="entry name" value="Methylesterase CheB, C-terminal domain"/>
    <property type="match status" value="1"/>
</dbReference>
<feature type="active site" evidence="5 6">
    <location>
        <position position="291"/>
    </location>
</feature>
<dbReference type="PANTHER" id="PTHR42872:SF6">
    <property type="entry name" value="PROTEIN-GLUTAMATE METHYLESTERASE_PROTEIN-GLUTAMINE GLUTAMINASE"/>
    <property type="match status" value="1"/>
</dbReference>
<evidence type="ECO:0000256" key="6">
    <source>
        <dbReference type="PROSITE-ProRule" id="PRU00050"/>
    </source>
</evidence>
<evidence type="ECO:0000256" key="7">
    <source>
        <dbReference type="PROSITE-ProRule" id="PRU00169"/>
    </source>
</evidence>
<dbReference type="PROSITE" id="PS50122">
    <property type="entry name" value="CHEB"/>
    <property type="match status" value="1"/>
</dbReference>
<evidence type="ECO:0000259" key="9">
    <source>
        <dbReference type="PROSITE" id="PS50122"/>
    </source>
</evidence>
<feature type="domain" description="CheB-type methylesterase" evidence="9">
    <location>
        <begin position="161"/>
        <end position="349"/>
    </location>
</feature>
<proteinExistence type="inferred from homology"/>
<comment type="subcellular location">
    <subcellularLocation>
        <location evidence="5">Cytoplasm</location>
    </subcellularLocation>
</comment>
<organism evidence="10 11">
    <name type="scientific">Caloranaerobacter azorensis H53214</name>
    <dbReference type="NCBI Taxonomy" id="1156417"/>
    <lineage>
        <taxon>Bacteria</taxon>
        <taxon>Bacillati</taxon>
        <taxon>Bacillota</taxon>
        <taxon>Tissierellia</taxon>
        <taxon>Tissierellales</taxon>
        <taxon>Thermohalobacteraceae</taxon>
        <taxon>Caloranaerobacter</taxon>
    </lineage>
</organism>
<dbReference type="PANTHER" id="PTHR42872">
    <property type="entry name" value="PROTEIN-GLUTAMATE METHYLESTERASE/PROTEIN-GLUTAMINE GLUTAMINASE"/>
    <property type="match status" value="1"/>
</dbReference>
<evidence type="ECO:0000256" key="2">
    <source>
        <dbReference type="ARBA" id="ARBA00022500"/>
    </source>
</evidence>
<dbReference type="Pfam" id="PF00072">
    <property type="entry name" value="Response_reg"/>
    <property type="match status" value="1"/>
</dbReference>
<dbReference type="HAMAP" id="MF_00099">
    <property type="entry name" value="CheB_chemtxs"/>
    <property type="match status" value="1"/>
</dbReference>
<keyword evidence="5 7" id="KW-0597">Phosphoprotein</keyword>
<evidence type="ECO:0000313" key="11">
    <source>
        <dbReference type="Proteomes" id="UP000029622"/>
    </source>
</evidence>
<comment type="catalytic activity">
    <reaction evidence="5">
        <text>L-glutaminyl-[protein] + H2O = L-glutamyl-[protein] + NH4(+)</text>
        <dbReference type="Rhea" id="RHEA:16441"/>
        <dbReference type="Rhea" id="RHEA-COMP:10207"/>
        <dbReference type="Rhea" id="RHEA-COMP:10208"/>
        <dbReference type="ChEBI" id="CHEBI:15377"/>
        <dbReference type="ChEBI" id="CHEBI:28938"/>
        <dbReference type="ChEBI" id="CHEBI:29973"/>
        <dbReference type="ChEBI" id="CHEBI:30011"/>
        <dbReference type="EC" id="3.5.1.44"/>
    </reaction>
</comment>
<dbReference type="GO" id="GO:0006935">
    <property type="term" value="P:chemotaxis"/>
    <property type="evidence" value="ECO:0007669"/>
    <property type="project" value="UniProtKB-UniRule"/>
</dbReference>
<dbReference type="PROSITE" id="PS50110">
    <property type="entry name" value="RESPONSE_REGULATORY"/>
    <property type="match status" value="1"/>
</dbReference>
<dbReference type="CDD" id="cd16432">
    <property type="entry name" value="CheB_Rec"/>
    <property type="match status" value="1"/>
</dbReference>
<dbReference type="InterPro" id="IPR000673">
    <property type="entry name" value="Sig_transdc_resp-reg_Me-estase"/>
</dbReference>
<dbReference type="NCBIfam" id="NF001965">
    <property type="entry name" value="PRK00742.1"/>
    <property type="match status" value="1"/>
</dbReference>
<dbReference type="EC" id="3.5.1.44" evidence="5"/>
<evidence type="ECO:0000256" key="5">
    <source>
        <dbReference type="HAMAP-Rule" id="MF_00099"/>
    </source>
</evidence>
<feature type="modified residue" description="4-aspartylphosphate" evidence="5 7">
    <location>
        <position position="54"/>
    </location>
</feature>
<dbReference type="EMBL" id="AZTB01000013">
    <property type="protein sequence ID" value="KGG80823.1"/>
    <property type="molecule type" value="Genomic_DNA"/>
</dbReference>
<comment type="PTM">
    <text evidence="5">Phosphorylated by CheA. Phosphorylation of the N-terminal regulatory domain activates the methylesterase activity.</text>
</comment>
<evidence type="ECO:0000256" key="4">
    <source>
        <dbReference type="ARBA" id="ARBA00048267"/>
    </source>
</evidence>
<dbReference type="GO" id="GO:0000156">
    <property type="term" value="F:phosphorelay response regulator activity"/>
    <property type="evidence" value="ECO:0007669"/>
    <property type="project" value="InterPro"/>
</dbReference>
<keyword evidence="2 5" id="KW-0145">Chemotaxis</keyword>
<name>A0A096BJ88_9FIRM</name>
<dbReference type="AlphaFoldDB" id="A0A096BJ88"/>
<evidence type="ECO:0000313" key="10">
    <source>
        <dbReference type="EMBL" id="KGG80823.1"/>
    </source>
</evidence>
<dbReference type="PIRSF" id="PIRSF000876">
    <property type="entry name" value="RR_chemtxs_CheB"/>
    <property type="match status" value="1"/>
</dbReference>
<keyword evidence="3 5" id="KW-0378">Hydrolase</keyword>
<dbReference type="SMART" id="SM00448">
    <property type="entry name" value="REC"/>
    <property type="match status" value="1"/>
</dbReference>
<dbReference type="GO" id="GO:0005737">
    <property type="term" value="C:cytoplasm"/>
    <property type="evidence" value="ECO:0007669"/>
    <property type="project" value="UniProtKB-SubCell"/>
</dbReference>
<dbReference type="Pfam" id="PF01339">
    <property type="entry name" value="CheB_methylest"/>
    <property type="match status" value="1"/>
</dbReference>
<dbReference type="InterPro" id="IPR008248">
    <property type="entry name" value="CheB-like"/>
</dbReference>
<comment type="similarity">
    <text evidence="5">Belongs to the CheB family.</text>
</comment>
<evidence type="ECO:0000256" key="3">
    <source>
        <dbReference type="ARBA" id="ARBA00022801"/>
    </source>
</evidence>
<protein>
    <recommendedName>
        <fullName evidence="5">Protein-glutamate methylesterase/protein-glutamine glutaminase</fullName>
        <ecNumber evidence="5">3.1.1.61</ecNumber>
        <ecNumber evidence="5">3.5.1.44</ecNumber>
    </recommendedName>
</protein>
<feature type="active site" evidence="5 6">
    <location>
        <position position="194"/>
    </location>
</feature>
<comment type="domain">
    <text evidence="5">Contains a C-terminal catalytic domain, and an N-terminal region which modulates catalytic activity.</text>
</comment>
<dbReference type="InterPro" id="IPR035909">
    <property type="entry name" value="CheB_C"/>
</dbReference>